<dbReference type="Proteomes" id="UP000199287">
    <property type="component" value="Unassembled WGS sequence"/>
</dbReference>
<dbReference type="AlphaFoldDB" id="A0A1I3DQ06"/>
<evidence type="ECO:0000313" key="1">
    <source>
        <dbReference type="EMBL" id="SFH88806.1"/>
    </source>
</evidence>
<evidence type="ECO:0000313" key="2">
    <source>
        <dbReference type="Proteomes" id="UP000199287"/>
    </source>
</evidence>
<dbReference type="RefSeq" id="WP_093371425.1">
    <property type="nucleotide sequence ID" value="NZ_FOQA01000004.1"/>
</dbReference>
<gene>
    <name evidence="1" type="ORF">SAMN05192551_10457</name>
</gene>
<proteinExistence type="predicted"/>
<reference evidence="2" key="1">
    <citation type="submission" date="2016-10" db="EMBL/GenBank/DDBJ databases">
        <authorList>
            <person name="Varghese N."/>
            <person name="Submissions S."/>
        </authorList>
    </citation>
    <scope>NUCLEOTIDE SEQUENCE [LARGE SCALE GENOMIC DNA]</scope>
    <source>
        <strain evidence="2">Z-7934</strain>
    </source>
</reference>
<dbReference type="EMBL" id="FOQA01000004">
    <property type="protein sequence ID" value="SFH88806.1"/>
    <property type="molecule type" value="Genomic_DNA"/>
</dbReference>
<protein>
    <submittedName>
        <fullName evidence="1">Uncharacterized protein</fullName>
    </submittedName>
</protein>
<organism evidence="1 2">
    <name type="scientific">Tindallia magadiensis</name>
    <dbReference type="NCBI Taxonomy" id="69895"/>
    <lineage>
        <taxon>Bacteria</taxon>
        <taxon>Bacillati</taxon>
        <taxon>Bacillota</taxon>
        <taxon>Clostridia</taxon>
        <taxon>Peptostreptococcales</taxon>
        <taxon>Tindalliaceae</taxon>
        <taxon>Tindallia</taxon>
    </lineage>
</organism>
<dbReference type="STRING" id="69895.SAMN05192551_10457"/>
<sequence>MISLRKGPKILFFRTENPDMMTKELVDREIAKMVSLQEGIKNSDEKSSLLFVTDLNSVNTKVEDAKHTLLSPYNGSKVLAEVINLKLSKQLEKVEMGTRSLVMRIPGNAEKIIEAIKDDFGGKHVTWREGVEIGRENQSLVWLTNKPLMTRLTEEDLLGDHLLINKSTDQLFEEMGRKVLRYISHSMETQNWYEYRINIYDSYGDYDKHYKRLMHVITSLEMGYILGENWTKDHALALLSVVAYQIRLFSFMPPSEMKAVLMGLEYDETGKRLVDLDLYHRNTKVGWMEARKFQSEKKRSKKEEGIFRHVQLIERLGNEI</sequence>
<name>A0A1I3DQ06_9FIRM</name>
<keyword evidence="2" id="KW-1185">Reference proteome</keyword>
<dbReference type="OrthoDB" id="2383at2"/>
<accession>A0A1I3DQ06</accession>